<dbReference type="EMBL" id="KI966427">
    <property type="protein sequence ID" value="EWC45449.1"/>
    <property type="molecule type" value="Genomic_DNA"/>
</dbReference>
<keyword evidence="1" id="KW-0479">Metal-binding</keyword>
<reference evidence="5 6" key="1">
    <citation type="submission" date="2013-05" db="EMBL/GenBank/DDBJ databases">
        <title>Drechslerella stenobrocha genome reveals carnivorous origination and mechanical trapping mechanism of predatory fungi.</title>
        <authorList>
            <person name="Liu X."/>
            <person name="Zhang W."/>
            <person name="Liu K."/>
        </authorList>
    </citation>
    <scope>NUCLEOTIDE SEQUENCE [LARGE SCALE GENOMIC DNA]</scope>
    <source>
        <strain evidence="5 6">248</strain>
    </source>
</reference>
<dbReference type="GO" id="GO:0061630">
    <property type="term" value="F:ubiquitin protein ligase activity"/>
    <property type="evidence" value="ECO:0007669"/>
    <property type="project" value="InterPro"/>
</dbReference>
<feature type="region of interest" description="Disordered" evidence="3">
    <location>
        <begin position="257"/>
        <end position="283"/>
    </location>
</feature>
<keyword evidence="2" id="KW-0175">Coiled coil</keyword>
<dbReference type="AlphaFoldDB" id="W7HQL7"/>
<dbReference type="InterPro" id="IPR001841">
    <property type="entry name" value="Znf_RING"/>
</dbReference>
<feature type="domain" description="RING-type" evidence="4">
    <location>
        <begin position="12"/>
        <end position="58"/>
    </location>
</feature>
<proteinExistence type="predicted"/>
<evidence type="ECO:0000256" key="1">
    <source>
        <dbReference type="PROSITE-ProRule" id="PRU00175"/>
    </source>
</evidence>
<sequence>MDCNLRCNSLTCREPIVEAAIVTTCSHIFCLHCGDGILTNQQSPQQFAAAKLSCPACDAELKSDGDIVKKYLEPKEDQKKTMLSGLNPGLIMEIAHRGLSFWAYQTYQEIIYQEYICKSLNDKTAELGSELENTINQANAQIASLNSQVAALSQDNQVLVSKNQKLGDSIREKTNKNLKLQEELERAKRKYLLSHVQSAAAATMDKTLSRPPGSSSGAARLSDMPTAPAAPMRQMQRHRADRNGNMQFAEGSRFTISNRGRNMEQQEGTASDGYSDGRGMRGDMQPPNMYPGTQIYAHGRVGSAGVHAWPAAASKEGMGQLVASSLGSHGHHSNTRNKTSSNNLIDLEHHIENTNSQNLGTPRFGANTRSIGGASRLAMHKLATNNGTPRPRSGVGNIQHPGSAARPGNQSNFFNGNMNNGGTYPR</sequence>
<keyword evidence="1" id="KW-0863">Zinc-finger</keyword>
<organism evidence="5 6">
    <name type="scientific">Drechslerella stenobrocha 248</name>
    <dbReference type="NCBI Taxonomy" id="1043628"/>
    <lineage>
        <taxon>Eukaryota</taxon>
        <taxon>Fungi</taxon>
        <taxon>Dikarya</taxon>
        <taxon>Ascomycota</taxon>
        <taxon>Pezizomycotina</taxon>
        <taxon>Orbiliomycetes</taxon>
        <taxon>Orbiliales</taxon>
        <taxon>Orbiliaceae</taxon>
        <taxon>Drechslerella</taxon>
    </lineage>
</organism>
<evidence type="ECO:0000313" key="5">
    <source>
        <dbReference type="EMBL" id="EWC45449.1"/>
    </source>
</evidence>
<name>W7HQL7_9PEZI</name>
<protein>
    <recommendedName>
        <fullName evidence="4">RING-type domain-containing protein</fullName>
    </recommendedName>
</protein>
<feature type="region of interest" description="Disordered" evidence="3">
    <location>
        <begin position="202"/>
        <end position="233"/>
    </location>
</feature>
<evidence type="ECO:0000256" key="2">
    <source>
        <dbReference type="SAM" id="Coils"/>
    </source>
</evidence>
<dbReference type="InterPro" id="IPR042448">
    <property type="entry name" value="CCNB1IP1"/>
</dbReference>
<evidence type="ECO:0000313" key="6">
    <source>
        <dbReference type="Proteomes" id="UP000024837"/>
    </source>
</evidence>
<dbReference type="Gene3D" id="3.30.40.10">
    <property type="entry name" value="Zinc/RING finger domain, C3HC4 (zinc finger)"/>
    <property type="match status" value="1"/>
</dbReference>
<dbReference type="GO" id="GO:0007131">
    <property type="term" value="P:reciprocal meiotic recombination"/>
    <property type="evidence" value="ECO:0007669"/>
    <property type="project" value="InterPro"/>
</dbReference>
<dbReference type="Proteomes" id="UP000024837">
    <property type="component" value="Unassembled WGS sequence"/>
</dbReference>
<dbReference type="PANTHER" id="PTHR14305">
    <property type="entry name" value="E3 UBIQUITIN-PROTEIN LIGASE CCNB1IP1"/>
    <property type="match status" value="1"/>
</dbReference>
<dbReference type="PROSITE" id="PS50089">
    <property type="entry name" value="ZF_RING_2"/>
    <property type="match status" value="1"/>
</dbReference>
<feature type="coiled-coil region" evidence="2">
    <location>
        <begin position="128"/>
        <end position="190"/>
    </location>
</feature>
<dbReference type="PANTHER" id="PTHR14305:SF0">
    <property type="entry name" value="E3 UBIQUITIN-PROTEIN LIGASE CCNB1IP1"/>
    <property type="match status" value="1"/>
</dbReference>
<evidence type="ECO:0000259" key="4">
    <source>
        <dbReference type="PROSITE" id="PS50089"/>
    </source>
</evidence>
<evidence type="ECO:0000256" key="3">
    <source>
        <dbReference type="SAM" id="MobiDB-lite"/>
    </source>
</evidence>
<feature type="compositionally biased region" description="Low complexity" evidence="3">
    <location>
        <begin position="408"/>
        <end position="426"/>
    </location>
</feature>
<gene>
    <name evidence="5" type="ORF">DRE_00848</name>
</gene>
<dbReference type="GO" id="GO:0000795">
    <property type="term" value="C:synaptonemal complex"/>
    <property type="evidence" value="ECO:0007669"/>
    <property type="project" value="InterPro"/>
</dbReference>
<keyword evidence="1" id="KW-0862">Zinc</keyword>
<dbReference type="OrthoDB" id="441210at2759"/>
<dbReference type="GO" id="GO:0008270">
    <property type="term" value="F:zinc ion binding"/>
    <property type="evidence" value="ECO:0007669"/>
    <property type="project" value="UniProtKB-KW"/>
</dbReference>
<dbReference type="HOGENOM" id="CLU_049340_0_1_1"/>
<dbReference type="SUPFAM" id="SSF57850">
    <property type="entry name" value="RING/U-box"/>
    <property type="match status" value="1"/>
</dbReference>
<feature type="compositionally biased region" description="Polar residues" evidence="3">
    <location>
        <begin position="257"/>
        <end position="269"/>
    </location>
</feature>
<dbReference type="InterPro" id="IPR013083">
    <property type="entry name" value="Znf_RING/FYVE/PHD"/>
</dbReference>
<feature type="region of interest" description="Disordered" evidence="3">
    <location>
        <begin position="385"/>
        <end position="426"/>
    </location>
</feature>
<accession>W7HQL7</accession>
<keyword evidence="6" id="KW-1185">Reference proteome</keyword>